<accession>A0A0L7LNF6</accession>
<evidence type="ECO:0000256" key="1">
    <source>
        <dbReference type="SAM" id="MobiDB-lite"/>
    </source>
</evidence>
<comment type="caution">
    <text evidence="2">The sequence shown here is derived from an EMBL/GenBank/DDBJ whole genome shotgun (WGS) entry which is preliminary data.</text>
</comment>
<evidence type="ECO:0000313" key="2">
    <source>
        <dbReference type="EMBL" id="KOB76982.1"/>
    </source>
</evidence>
<dbReference type="Proteomes" id="UP000037510">
    <property type="component" value="Unassembled WGS sequence"/>
</dbReference>
<feature type="compositionally biased region" description="Polar residues" evidence="1">
    <location>
        <begin position="17"/>
        <end position="36"/>
    </location>
</feature>
<reference evidence="2 3" key="1">
    <citation type="journal article" date="2015" name="Genome Biol. Evol.">
        <title>The genome of winter moth (Operophtera brumata) provides a genomic perspective on sexual dimorphism and phenology.</title>
        <authorList>
            <person name="Derks M.F."/>
            <person name="Smit S."/>
            <person name="Salis L."/>
            <person name="Schijlen E."/>
            <person name="Bossers A."/>
            <person name="Mateman C."/>
            <person name="Pijl A.S."/>
            <person name="de Ridder D."/>
            <person name="Groenen M.A."/>
            <person name="Visser M.E."/>
            <person name="Megens H.J."/>
        </authorList>
    </citation>
    <scope>NUCLEOTIDE SEQUENCE [LARGE SCALE GENOMIC DNA]</scope>
    <source>
        <strain evidence="2">WM2013NL</strain>
        <tissue evidence="2">Head and thorax</tissue>
    </source>
</reference>
<name>A0A0L7LNF6_OPEBR</name>
<sequence length="92" mass="9844">MAPTDVGKAKPKAQRTVAATTAAKSRSSPRTSTVPKVNTPKAKENKTASAPPGSVKKSTWNRRPKPAHSGVPVPEKMKALIQKHLQYAEDNC</sequence>
<dbReference type="AlphaFoldDB" id="A0A0L7LNF6"/>
<keyword evidence="3" id="KW-1185">Reference proteome</keyword>
<gene>
    <name evidence="2" type="ORF">OBRU01_04029</name>
</gene>
<feature type="region of interest" description="Disordered" evidence="1">
    <location>
        <begin position="1"/>
        <end position="75"/>
    </location>
</feature>
<protein>
    <submittedName>
        <fullName evidence="2">Csm1 domain protein</fullName>
    </submittedName>
</protein>
<dbReference type="EMBL" id="JTDY01000482">
    <property type="protein sequence ID" value="KOB76982.1"/>
    <property type="molecule type" value="Genomic_DNA"/>
</dbReference>
<organism evidence="2 3">
    <name type="scientific">Operophtera brumata</name>
    <name type="common">Winter moth</name>
    <name type="synonym">Phalaena brumata</name>
    <dbReference type="NCBI Taxonomy" id="104452"/>
    <lineage>
        <taxon>Eukaryota</taxon>
        <taxon>Metazoa</taxon>
        <taxon>Ecdysozoa</taxon>
        <taxon>Arthropoda</taxon>
        <taxon>Hexapoda</taxon>
        <taxon>Insecta</taxon>
        <taxon>Pterygota</taxon>
        <taxon>Neoptera</taxon>
        <taxon>Endopterygota</taxon>
        <taxon>Lepidoptera</taxon>
        <taxon>Glossata</taxon>
        <taxon>Ditrysia</taxon>
        <taxon>Geometroidea</taxon>
        <taxon>Geometridae</taxon>
        <taxon>Larentiinae</taxon>
        <taxon>Operophtera</taxon>
    </lineage>
</organism>
<evidence type="ECO:0000313" key="3">
    <source>
        <dbReference type="Proteomes" id="UP000037510"/>
    </source>
</evidence>
<proteinExistence type="predicted"/>